<dbReference type="EMBL" id="CP133721">
    <property type="protein sequence ID" value="WMW76954.1"/>
    <property type="molecule type" value="Genomic_DNA"/>
</dbReference>
<reference evidence="1" key="1">
    <citation type="submission" date="2023-09" db="EMBL/GenBank/DDBJ databases">
        <title>Flavobacterium sp. 20NA77.7 isolated from freshwater.</title>
        <authorList>
            <person name="Le V."/>
            <person name="Ko S.-R."/>
            <person name="Ahn C.-Y."/>
            <person name="Oh H.-M."/>
        </authorList>
    </citation>
    <scope>NUCLEOTIDE SEQUENCE</scope>
    <source>
        <strain evidence="1">20NA77.7</strain>
    </source>
</reference>
<dbReference type="RefSeq" id="WP_309531339.1">
    <property type="nucleotide sequence ID" value="NZ_CP133721.1"/>
</dbReference>
<sequence>MGFFDSIFGKNDNETSSTFSWNLLTHVAQLNDEVIPASYNKPVLLFKHSTRCIISRTALNQFERNYAFDTAFDLYYLDLISYRAVSNAIASLFEVIHQSPQILVIKDGTCVYSASHENIDATILERFI</sequence>
<evidence type="ECO:0000313" key="1">
    <source>
        <dbReference type="EMBL" id="WMW76954.1"/>
    </source>
</evidence>
<accession>A0ABY9R873</accession>
<dbReference type="Pfam" id="PF11009">
    <property type="entry name" value="BrxC"/>
    <property type="match status" value="1"/>
</dbReference>
<dbReference type="InterPro" id="IPR022551">
    <property type="entry name" value="BrxC"/>
</dbReference>
<name>A0ABY9R873_9FLAO</name>
<dbReference type="Gene3D" id="3.40.30.10">
    <property type="entry name" value="Glutaredoxin"/>
    <property type="match status" value="1"/>
</dbReference>
<dbReference type="SUPFAM" id="SSF52833">
    <property type="entry name" value="Thioredoxin-like"/>
    <property type="match status" value="1"/>
</dbReference>
<gene>
    <name evidence="1" type="primary">ytxJ</name>
    <name evidence="1" type="ORF">RF683_05490</name>
</gene>
<evidence type="ECO:0000313" key="2">
    <source>
        <dbReference type="Proteomes" id="UP001180481"/>
    </source>
</evidence>
<organism evidence="1 2">
    <name type="scientific">Flavobacterium nakdongensis</name>
    <dbReference type="NCBI Taxonomy" id="3073563"/>
    <lineage>
        <taxon>Bacteria</taxon>
        <taxon>Pseudomonadati</taxon>
        <taxon>Bacteroidota</taxon>
        <taxon>Flavobacteriia</taxon>
        <taxon>Flavobacteriales</taxon>
        <taxon>Flavobacteriaceae</taxon>
        <taxon>Flavobacterium</taxon>
    </lineage>
</organism>
<protein>
    <submittedName>
        <fullName evidence="1">Bacillithiol system redox-active protein YtxJ</fullName>
    </submittedName>
</protein>
<dbReference type="InterPro" id="IPR036249">
    <property type="entry name" value="Thioredoxin-like_sf"/>
</dbReference>
<keyword evidence="2" id="KW-1185">Reference proteome</keyword>
<dbReference type="NCBIfam" id="TIGR04019">
    <property type="entry name" value="B_thiol_YtxJ"/>
    <property type="match status" value="1"/>
</dbReference>
<dbReference type="Proteomes" id="UP001180481">
    <property type="component" value="Chromosome"/>
</dbReference>
<proteinExistence type="predicted"/>